<dbReference type="InterPro" id="IPR045864">
    <property type="entry name" value="aa-tRNA-synth_II/BPL/LPL"/>
</dbReference>
<organism evidence="8 9">
    <name type="scientific">Idiomarina aquatica</name>
    <dbReference type="NCBI Taxonomy" id="1327752"/>
    <lineage>
        <taxon>Bacteria</taxon>
        <taxon>Pseudomonadati</taxon>
        <taxon>Pseudomonadota</taxon>
        <taxon>Gammaproteobacteria</taxon>
        <taxon>Alteromonadales</taxon>
        <taxon>Idiomarinaceae</taxon>
        <taxon>Idiomarina</taxon>
    </lineage>
</organism>
<dbReference type="InterPro" id="IPR004143">
    <property type="entry name" value="BPL_LPL_catalytic"/>
</dbReference>
<dbReference type="InterPro" id="IPR008988">
    <property type="entry name" value="Transcriptional_repressor_C"/>
</dbReference>
<dbReference type="Pfam" id="PF08279">
    <property type="entry name" value="HTH_11"/>
    <property type="match status" value="1"/>
</dbReference>
<evidence type="ECO:0000256" key="3">
    <source>
        <dbReference type="ARBA" id="ARBA00022840"/>
    </source>
</evidence>
<keyword evidence="1 6" id="KW-0436">Ligase</keyword>
<dbReference type="PROSITE" id="PS51733">
    <property type="entry name" value="BPL_LPL_CATALYTIC"/>
    <property type="match status" value="1"/>
</dbReference>
<comment type="function">
    <text evidence="6">Acts both as a biotin--[acetyl-CoA-carboxylase] ligase and a biotin-operon repressor. In the presence of ATP, BirA activates biotin to form the BirA-biotinyl-5'-adenylate (BirA-bio-5'-AMP or holoBirA) complex. HoloBirA can either transfer the biotinyl moiety to the biotin carboxyl carrier protein (BCCP) subunit of acetyl-CoA carboxylase, or bind to the biotin operator site and inhibit transcription of the operon.</text>
</comment>
<keyword evidence="6" id="KW-0804">Transcription</keyword>
<dbReference type="GO" id="GO:0005737">
    <property type="term" value="C:cytoplasm"/>
    <property type="evidence" value="ECO:0007669"/>
    <property type="project" value="TreeGrafter"/>
</dbReference>
<dbReference type="SUPFAM" id="SSF50037">
    <property type="entry name" value="C-terminal domain of transcriptional repressors"/>
    <property type="match status" value="1"/>
</dbReference>
<dbReference type="CDD" id="cd16442">
    <property type="entry name" value="BPL"/>
    <property type="match status" value="1"/>
</dbReference>
<feature type="binding site" evidence="6">
    <location>
        <begin position="93"/>
        <end position="95"/>
    </location>
    <ligand>
        <name>biotin</name>
        <dbReference type="ChEBI" id="CHEBI:57586"/>
    </ligand>
</feature>
<dbReference type="InterPro" id="IPR003142">
    <property type="entry name" value="BPL_C"/>
</dbReference>
<dbReference type="PANTHER" id="PTHR12835:SF5">
    <property type="entry name" value="BIOTIN--PROTEIN LIGASE"/>
    <property type="match status" value="1"/>
</dbReference>
<dbReference type="Pfam" id="PF03099">
    <property type="entry name" value="BPL_LplA_LipB"/>
    <property type="match status" value="1"/>
</dbReference>
<feature type="binding site" evidence="6">
    <location>
        <position position="189"/>
    </location>
    <ligand>
        <name>biotin</name>
        <dbReference type="ChEBI" id="CHEBI:57586"/>
    </ligand>
</feature>
<dbReference type="SUPFAM" id="SSF55681">
    <property type="entry name" value="Class II aaRS and biotin synthetases"/>
    <property type="match status" value="1"/>
</dbReference>
<comment type="similarity">
    <text evidence="6">Belongs to the biotin--protein ligase family.</text>
</comment>
<comment type="caution">
    <text evidence="8">The sequence shown here is derived from an EMBL/GenBank/DDBJ whole genome shotgun (WGS) entry which is preliminary data.</text>
</comment>
<evidence type="ECO:0000259" key="7">
    <source>
        <dbReference type="PROSITE" id="PS51733"/>
    </source>
</evidence>
<reference evidence="9" key="1">
    <citation type="journal article" date="2018" name="Front. Microbiol.">
        <title>Genome-Based Analysis Reveals the Taxonomy and Diversity of the Family Idiomarinaceae.</title>
        <authorList>
            <person name="Liu Y."/>
            <person name="Lai Q."/>
            <person name="Shao Z."/>
        </authorList>
    </citation>
    <scope>NUCLEOTIDE SEQUENCE [LARGE SCALE GENOMIC DNA]</scope>
    <source>
        <strain evidence="9">SN-14</strain>
    </source>
</reference>
<feature type="binding site" evidence="6">
    <location>
        <position position="118"/>
    </location>
    <ligand>
        <name>biotin</name>
        <dbReference type="ChEBI" id="CHEBI:57586"/>
    </ligand>
</feature>
<dbReference type="InterPro" id="IPR013196">
    <property type="entry name" value="HTH_11"/>
</dbReference>
<accession>A0AA94JC22</accession>
<feature type="binding site" evidence="6">
    <location>
        <begin position="122"/>
        <end position="124"/>
    </location>
    <ligand>
        <name>biotin</name>
        <dbReference type="ChEBI" id="CHEBI:57586"/>
    </ligand>
</feature>
<dbReference type="Proteomes" id="UP000286680">
    <property type="component" value="Unassembled WGS sequence"/>
</dbReference>
<sequence>MNNRINDRINDVLQLLADGRFHSGQALGEQLGVTRAAINQHIQKLIELGVEVFSVHGKGYRLGHRLELLDAETIAAAAAVNQQQLEVQSVVGSSNDEIRTLSHAKALPAGYAVFAEAQTAGRGRRGKPWFSPFGSNLYISIYWPLTDGINSAMGLSLVVGVAVADALTALGIKDVGVKWPNDVYVEHKKLAGILVELDSRSDGQSTSVIGIGVNLRMPEQGAKAIDQRWTDIAAHISADWSRNAIAGSIYRNVLDALERFSQYGLEPTRNKWVSYDIYLNQPVTLMMGQRTVSGICRGIDENGAILLDQQGSIIRYFGGEVSLRAAHVID</sequence>
<dbReference type="EMBL" id="PIPS01000006">
    <property type="protein sequence ID" value="RUO39649.1"/>
    <property type="molecule type" value="Genomic_DNA"/>
</dbReference>
<name>A0AA94JC22_9GAMM</name>
<keyword evidence="3 6" id="KW-0067">ATP-binding</keyword>
<evidence type="ECO:0000256" key="1">
    <source>
        <dbReference type="ARBA" id="ARBA00022598"/>
    </source>
</evidence>
<dbReference type="NCBIfam" id="TIGR00121">
    <property type="entry name" value="birA_ligase"/>
    <property type="match status" value="1"/>
</dbReference>
<proteinExistence type="inferred from homology"/>
<keyword evidence="4 6" id="KW-0092">Biotin</keyword>
<evidence type="ECO:0000313" key="9">
    <source>
        <dbReference type="Proteomes" id="UP000286680"/>
    </source>
</evidence>
<dbReference type="InterPro" id="IPR004408">
    <property type="entry name" value="Biotin_CoA_COase_ligase"/>
</dbReference>
<dbReference type="GO" id="GO:0004077">
    <property type="term" value="F:biotin--[biotin carboxyl-carrier protein] ligase activity"/>
    <property type="evidence" value="ECO:0007669"/>
    <property type="project" value="UniProtKB-UniRule"/>
</dbReference>
<dbReference type="PANTHER" id="PTHR12835">
    <property type="entry name" value="BIOTIN PROTEIN LIGASE"/>
    <property type="match status" value="1"/>
</dbReference>
<dbReference type="NCBIfam" id="NF008847">
    <property type="entry name" value="PRK11886.1-2"/>
    <property type="match status" value="1"/>
</dbReference>
<dbReference type="Gene3D" id="1.10.10.10">
    <property type="entry name" value="Winged helix-like DNA-binding domain superfamily/Winged helix DNA-binding domain"/>
    <property type="match status" value="1"/>
</dbReference>
<gene>
    <name evidence="6" type="primary">birA</name>
    <name evidence="8" type="ORF">CWE23_13230</name>
</gene>
<dbReference type="GO" id="GO:0005524">
    <property type="term" value="F:ATP binding"/>
    <property type="evidence" value="ECO:0007669"/>
    <property type="project" value="UniProtKB-UniRule"/>
</dbReference>
<dbReference type="Gene3D" id="3.30.930.10">
    <property type="entry name" value="Bira Bifunctional Protein, Domain 2"/>
    <property type="match status" value="1"/>
</dbReference>
<feature type="DNA-binding region" description="H-T-H motif" evidence="6">
    <location>
        <begin position="24"/>
        <end position="43"/>
    </location>
</feature>
<keyword evidence="9" id="KW-1185">Reference proteome</keyword>
<dbReference type="InterPro" id="IPR036390">
    <property type="entry name" value="WH_DNA-bd_sf"/>
</dbReference>
<dbReference type="GO" id="GO:0006355">
    <property type="term" value="P:regulation of DNA-templated transcription"/>
    <property type="evidence" value="ECO:0007669"/>
    <property type="project" value="UniProtKB-UniRule"/>
</dbReference>
<evidence type="ECO:0000313" key="8">
    <source>
        <dbReference type="EMBL" id="RUO39649.1"/>
    </source>
</evidence>
<dbReference type="Pfam" id="PF02237">
    <property type="entry name" value="BPL_C"/>
    <property type="match status" value="1"/>
</dbReference>
<comment type="catalytic activity">
    <reaction evidence="5 6">
        <text>biotin + L-lysyl-[protein] + ATP = N(6)-biotinyl-L-lysyl-[protein] + AMP + diphosphate + H(+)</text>
        <dbReference type="Rhea" id="RHEA:11756"/>
        <dbReference type="Rhea" id="RHEA-COMP:9752"/>
        <dbReference type="Rhea" id="RHEA-COMP:10505"/>
        <dbReference type="ChEBI" id="CHEBI:15378"/>
        <dbReference type="ChEBI" id="CHEBI:29969"/>
        <dbReference type="ChEBI" id="CHEBI:30616"/>
        <dbReference type="ChEBI" id="CHEBI:33019"/>
        <dbReference type="ChEBI" id="CHEBI:57586"/>
        <dbReference type="ChEBI" id="CHEBI:83144"/>
        <dbReference type="ChEBI" id="CHEBI:456215"/>
        <dbReference type="EC" id="6.3.4.15"/>
    </reaction>
</comment>
<dbReference type="SUPFAM" id="SSF46785">
    <property type="entry name" value="Winged helix' DNA-binding domain"/>
    <property type="match status" value="1"/>
</dbReference>
<dbReference type="InterPro" id="IPR030855">
    <property type="entry name" value="Bifunct_BirA"/>
</dbReference>
<dbReference type="AlphaFoldDB" id="A0AA94JC22"/>
<keyword evidence="6" id="KW-0805">Transcription regulation</keyword>
<feature type="domain" description="BPL/LPL catalytic" evidence="7">
    <location>
        <begin position="74"/>
        <end position="261"/>
    </location>
</feature>
<dbReference type="EC" id="6.3.4.15" evidence="6"/>
<keyword evidence="6" id="KW-0238">DNA-binding</keyword>
<dbReference type="InterPro" id="IPR036388">
    <property type="entry name" value="WH-like_DNA-bd_sf"/>
</dbReference>
<dbReference type="RefSeq" id="WP_126820483.1">
    <property type="nucleotide sequence ID" value="NZ_PIPS01000006.1"/>
</dbReference>
<dbReference type="Gene3D" id="2.30.30.100">
    <property type="match status" value="1"/>
</dbReference>
<keyword evidence="6" id="KW-0678">Repressor</keyword>
<evidence type="ECO:0000256" key="5">
    <source>
        <dbReference type="ARBA" id="ARBA00047846"/>
    </source>
</evidence>
<keyword evidence="2 6" id="KW-0547">Nucleotide-binding</keyword>
<dbReference type="GO" id="GO:0003677">
    <property type="term" value="F:DNA binding"/>
    <property type="evidence" value="ECO:0007669"/>
    <property type="project" value="UniProtKB-UniRule"/>
</dbReference>
<dbReference type="HAMAP" id="MF_00978">
    <property type="entry name" value="Bifunct_BirA"/>
    <property type="match status" value="1"/>
</dbReference>
<evidence type="ECO:0000256" key="6">
    <source>
        <dbReference type="HAMAP-Rule" id="MF_00978"/>
    </source>
</evidence>
<evidence type="ECO:0000256" key="4">
    <source>
        <dbReference type="ARBA" id="ARBA00023267"/>
    </source>
</evidence>
<protein>
    <recommendedName>
        <fullName evidence="6">Bifunctional ligase/repressor BirA</fullName>
    </recommendedName>
    <alternativeName>
        <fullName evidence="6">Biotin operon repressor</fullName>
    </alternativeName>
    <alternativeName>
        <fullName evidence="6">Biotin--[acetyl-CoA-carboxylase] ligase</fullName>
        <ecNumber evidence="6">6.3.4.15</ecNumber>
    </alternativeName>
    <alternativeName>
        <fullName evidence="6">Biotin--protein ligase</fullName>
    </alternativeName>
    <alternativeName>
        <fullName evidence="6">Biotin-[acetyl-CoA carboxylase] synthetase</fullName>
    </alternativeName>
</protein>
<evidence type="ECO:0000256" key="2">
    <source>
        <dbReference type="ARBA" id="ARBA00022741"/>
    </source>
</evidence>